<name>A0A6J5KM25_9CAUD</name>
<evidence type="ECO:0000256" key="1">
    <source>
        <dbReference type="SAM" id="MobiDB-lite"/>
    </source>
</evidence>
<gene>
    <name evidence="2" type="ORF">UFOVP40_26</name>
</gene>
<dbReference type="EMBL" id="LR796170">
    <property type="protein sequence ID" value="CAB4123354.1"/>
    <property type="molecule type" value="Genomic_DNA"/>
</dbReference>
<protein>
    <submittedName>
        <fullName evidence="2">Uncharacterized protein</fullName>
    </submittedName>
</protein>
<organism evidence="2">
    <name type="scientific">uncultured Caudovirales phage</name>
    <dbReference type="NCBI Taxonomy" id="2100421"/>
    <lineage>
        <taxon>Viruses</taxon>
        <taxon>Duplodnaviria</taxon>
        <taxon>Heunggongvirae</taxon>
        <taxon>Uroviricota</taxon>
        <taxon>Caudoviricetes</taxon>
        <taxon>Peduoviridae</taxon>
        <taxon>Maltschvirus</taxon>
        <taxon>Maltschvirus maltsch</taxon>
    </lineage>
</organism>
<sequence>MAQINQWTTTLPGKEPEDESGKKAAFAVELLKTPADPFRAALAVFATNTNKALRVANEWPADSFVMAEVKRLKEEEGELSFLPSKADLARSLWERAHTASTDNDDFTKMARLYAEIMDFVPKVSKIEANVKNTSTIQVVASPLDEQL</sequence>
<feature type="compositionally biased region" description="Polar residues" evidence="1">
    <location>
        <begin position="1"/>
        <end position="11"/>
    </location>
</feature>
<accession>A0A6J5KM25</accession>
<feature type="region of interest" description="Disordered" evidence="1">
    <location>
        <begin position="1"/>
        <end position="20"/>
    </location>
</feature>
<reference evidence="2" key="1">
    <citation type="submission" date="2020-04" db="EMBL/GenBank/DDBJ databases">
        <authorList>
            <person name="Chiriac C."/>
            <person name="Salcher M."/>
            <person name="Ghai R."/>
            <person name="Kavagutti S V."/>
        </authorList>
    </citation>
    <scope>NUCLEOTIDE SEQUENCE</scope>
</reference>
<evidence type="ECO:0000313" key="2">
    <source>
        <dbReference type="EMBL" id="CAB4123354.1"/>
    </source>
</evidence>
<proteinExistence type="predicted"/>